<organism evidence="1 2">
    <name type="scientific">Prevotella histicola F0411</name>
    <dbReference type="NCBI Taxonomy" id="857291"/>
    <lineage>
        <taxon>Bacteria</taxon>
        <taxon>Pseudomonadati</taxon>
        <taxon>Bacteroidota</taxon>
        <taxon>Bacteroidia</taxon>
        <taxon>Bacteroidales</taxon>
        <taxon>Prevotellaceae</taxon>
        <taxon>Prevotella</taxon>
    </lineage>
</organism>
<protein>
    <submittedName>
        <fullName evidence="1">Uncharacterized protein</fullName>
    </submittedName>
</protein>
<dbReference type="HOGENOM" id="CLU_3220131_0_0_10"/>
<reference evidence="1 2" key="1">
    <citation type="submission" date="2011-10" db="EMBL/GenBank/DDBJ databases">
        <title>The Genome Sequence of Prevotella histicola F0411.</title>
        <authorList>
            <consortium name="The Broad Institute Genome Sequencing Platform"/>
            <person name="Earl A."/>
            <person name="Ward D."/>
            <person name="Feldgarden M."/>
            <person name="Gevers D."/>
            <person name="Izard J."/>
            <person name="Ganesan A."/>
            <person name="Blanton J.M."/>
            <person name="Baranova O.V."/>
            <person name="Tanner A.C."/>
            <person name="Mathney J.M.J."/>
            <person name="Dewhirst F.E."/>
            <person name="Young S.K."/>
            <person name="Zeng Q."/>
            <person name="Gargeya S."/>
            <person name="Fitzgerald M."/>
            <person name="Haas B."/>
            <person name="Abouelleil A."/>
            <person name="Alvarado L."/>
            <person name="Arachchi H.M."/>
            <person name="Berlin A."/>
            <person name="Brown A."/>
            <person name="Chapman S.B."/>
            <person name="Chen Z."/>
            <person name="Dunbar C."/>
            <person name="Freedman E."/>
            <person name="Gearin G."/>
            <person name="Gellesch M."/>
            <person name="Goldberg J."/>
            <person name="Griggs A."/>
            <person name="Gujja S."/>
            <person name="Heiman D."/>
            <person name="Howarth C."/>
            <person name="Larson L."/>
            <person name="Lui A."/>
            <person name="MacDonald P.J.P."/>
            <person name="Montmayeur A."/>
            <person name="Murphy C."/>
            <person name="Neiman D."/>
            <person name="Pearson M."/>
            <person name="Priest M."/>
            <person name="Roberts A."/>
            <person name="Saif S."/>
            <person name="Shea T."/>
            <person name="Shenoy N."/>
            <person name="Sisk P."/>
            <person name="Stolte C."/>
            <person name="Sykes S."/>
            <person name="Wortman J."/>
            <person name="Nusbaum C."/>
            <person name="Birren B."/>
        </authorList>
    </citation>
    <scope>NUCLEOTIDE SEQUENCE [LARGE SCALE GENOMIC DNA]</scope>
    <source>
        <strain evidence="1 2">F0411</strain>
    </source>
</reference>
<accession>G6AIK1</accession>
<sequence length="44" mass="5176">MIFNNILQRFRCPKGDPQTTSLHPFNHAFSFKKPTLTLRDGRED</sequence>
<keyword evidence="2" id="KW-1185">Reference proteome</keyword>
<proteinExistence type="predicted"/>
<comment type="caution">
    <text evidence="1">The sequence shown here is derived from an EMBL/GenBank/DDBJ whole genome shotgun (WGS) entry which is preliminary data.</text>
</comment>
<dbReference type="EMBL" id="AFXP01000021">
    <property type="protein sequence ID" value="EHG15476.1"/>
    <property type="molecule type" value="Genomic_DNA"/>
</dbReference>
<name>G6AIK1_9BACT</name>
<gene>
    <name evidence="1" type="ORF">HMPREF9138_01928</name>
</gene>
<evidence type="ECO:0000313" key="2">
    <source>
        <dbReference type="Proteomes" id="UP000004597"/>
    </source>
</evidence>
<dbReference type="STRING" id="857291.HMPREF9138_01928"/>
<evidence type="ECO:0000313" key="1">
    <source>
        <dbReference type="EMBL" id="EHG15476.1"/>
    </source>
</evidence>
<dbReference type="AlphaFoldDB" id="G6AIK1"/>
<dbReference type="Proteomes" id="UP000004597">
    <property type="component" value="Unassembled WGS sequence"/>
</dbReference>